<proteinExistence type="predicted"/>
<keyword evidence="2" id="KW-1185">Reference proteome</keyword>
<dbReference type="HOGENOM" id="CLU_131974_0_0_0"/>
<dbReference type="KEGG" id="cca:CCA_00665"/>
<dbReference type="EMBL" id="AE015925">
    <property type="protein sequence ID" value="AAP05407.1"/>
    <property type="molecule type" value="Genomic_DNA"/>
</dbReference>
<gene>
    <name evidence="1" type="ordered locus">CCA_00665</name>
</gene>
<evidence type="ECO:0000313" key="2">
    <source>
        <dbReference type="Proteomes" id="UP000002193"/>
    </source>
</evidence>
<organism evidence="1 2">
    <name type="scientific">Chlamydia caviae (strain ATCC VR-813 / DSM 19441 / 03DC25 / GPIC)</name>
    <name type="common">Chlamydophila caviae</name>
    <dbReference type="NCBI Taxonomy" id="227941"/>
    <lineage>
        <taxon>Bacteria</taxon>
        <taxon>Pseudomonadati</taxon>
        <taxon>Chlamydiota</taxon>
        <taxon>Chlamydiia</taxon>
        <taxon>Chlamydiales</taxon>
        <taxon>Chlamydiaceae</taxon>
        <taxon>Chlamydia/Chlamydophila group</taxon>
        <taxon>Chlamydia</taxon>
    </lineage>
</organism>
<reference evidence="1 2" key="1">
    <citation type="journal article" date="2003" name="Nucleic Acids Res.">
        <title>Genome sequence of Chlamydophila caviae (Chlamydia psittaci GPIC): examining the role of niche-specific genes in the evolution of the Chlamydiaceae.</title>
        <authorList>
            <person name="Read T.D."/>
            <person name="Myers G.S.A."/>
            <person name="Brunham R.C."/>
            <person name="Nelson W.C."/>
            <person name="Paulsen I.T."/>
            <person name="Heidelberg J.F."/>
            <person name="Holtzapple E.K."/>
            <person name="Khouri H.M."/>
            <person name="Federova N.B."/>
            <person name="Carty H.A."/>
            <person name="Umayam L.A."/>
            <person name="Haft D.H."/>
            <person name="Peterson J.D."/>
            <person name="Beanan M.J."/>
            <person name="White O."/>
            <person name="Salzberg S.L."/>
            <person name="Hsia R.-C."/>
            <person name="McClarty G."/>
            <person name="Rank R.G."/>
            <person name="Bavoil P.M."/>
            <person name="Fraser C.M."/>
        </authorList>
    </citation>
    <scope>NUCLEOTIDE SEQUENCE [LARGE SCALE GENOMIC DNA]</scope>
    <source>
        <strain evidence="2">ATCC VR-813 / DSM 19441 / 03DC25 / GPIC</strain>
    </source>
</reference>
<evidence type="ECO:0000313" key="1">
    <source>
        <dbReference type="EMBL" id="AAP05407.1"/>
    </source>
</evidence>
<accession>Q822L7</accession>
<sequence length="165" mass="18529">MKITKDAVLIINHQHSPTGGLDHYFEKNKQHVVQNPLHRSCLESLVSYLPIFSTFTGLRALLGISRVEAAVLLPTGGYSEVCTISPCWDINEALPTIRKNAWLEIFGIKGLLTICKVVFKVLRVAVNYFKKVCGYVEPTFVDINPKQQLMLPLKSAEEEIKDFLG</sequence>
<protein>
    <submittedName>
        <fullName evidence="1">Uncharacterized protein</fullName>
    </submittedName>
</protein>
<dbReference type="RefSeq" id="WP_011006622.1">
    <property type="nucleotide sequence ID" value="NC_003361.3"/>
</dbReference>
<dbReference type="AlphaFoldDB" id="Q822L7"/>
<dbReference type="OrthoDB" id="17945at2"/>
<name>Q822L7_CHLCV</name>
<dbReference type="Proteomes" id="UP000002193">
    <property type="component" value="Chromosome"/>
</dbReference>